<organism evidence="1 2">
    <name type="scientific">Cloeon dipterum</name>
    <dbReference type="NCBI Taxonomy" id="197152"/>
    <lineage>
        <taxon>Eukaryota</taxon>
        <taxon>Metazoa</taxon>
        <taxon>Ecdysozoa</taxon>
        <taxon>Arthropoda</taxon>
        <taxon>Hexapoda</taxon>
        <taxon>Insecta</taxon>
        <taxon>Pterygota</taxon>
        <taxon>Palaeoptera</taxon>
        <taxon>Ephemeroptera</taxon>
        <taxon>Pisciforma</taxon>
        <taxon>Baetidae</taxon>
        <taxon>Cloeon</taxon>
    </lineage>
</organism>
<accession>A0A8S1CHJ3</accession>
<name>A0A8S1CHJ3_9INSE</name>
<comment type="caution">
    <text evidence="1">The sequence shown here is derived from an EMBL/GenBank/DDBJ whole genome shotgun (WGS) entry which is preliminary data.</text>
</comment>
<reference evidence="1 2" key="1">
    <citation type="submission" date="2020-04" db="EMBL/GenBank/DDBJ databases">
        <authorList>
            <person name="Alioto T."/>
            <person name="Alioto T."/>
            <person name="Gomez Garrido J."/>
        </authorList>
    </citation>
    <scope>NUCLEOTIDE SEQUENCE [LARGE SCALE GENOMIC DNA]</scope>
</reference>
<protein>
    <submittedName>
        <fullName evidence="1">Uncharacterized protein</fullName>
    </submittedName>
</protein>
<dbReference type="AlphaFoldDB" id="A0A8S1CHJ3"/>
<dbReference type="Proteomes" id="UP000494165">
    <property type="component" value="Unassembled WGS sequence"/>
</dbReference>
<keyword evidence="2" id="KW-1185">Reference proteome</keyword>
<proteinExistence type="predicted"/>
<gene>
    <name evidence="1" type="ORF">CLODIP_2_CD14116</name>
</gene>
<evidence type="ECO:0000313" key="2">
    <source>
        <dbReference type="Proteomes" id="UP000494165"/>
    </source>
</evidence>
<sequence length="169" mass="19611">MFALQCSTWLHFELLESRNPILSPSLFVFRVWNPAGSGDTDFFFPSHYPAPEGRGEFLRIGSGDAPRYPDWVYRHVVLPRLLFEEHQRIAARADAQFSSSAANQVPFETHLDTRRFDQPYDFEWWLDSEAEEDLEAEEAGGEQITARKPNWKSRLQRLLRALHTNRSGS</sequence>
<evidence type="ECO:0000313" key="1">
    <source>
        <dbReference type="EMBL" id="CAB3369788.1"/>
    </source>
</evidence>
<dbReference type="EMBL" id="CADEPI010000048">
    <property type="protein sequence ID" value="CAB3369788.1"/>
    <property type="molecule type" value="Genomic_DNA"/>
</dbReference>